<protein>
    <recommendedName>
        <fullName evidence="4">Glucose-methanol-choline oxidoreductase N-terminal domain-containing protein</fullName>
    </recommendedName>
</protein>
<comment type="caution">
    <text evidence="2">The sequence shown here is derived from an EMBL/GenBank/DDBJ whole genome shotgun (WGS) entry which is preliminary data.</text>
</comment>
<dbReference type="InterPro" id="IPR012132">
    <property type="entry name" value="GMC_OxRdtase"/>
</dbReference>
<dbReference type="GO" id="GO:0016491">
    <property type="term" value="F:oxidoreductase activity"/>
    <property type="evidence" value="ECO:0007669"/>
    <property type="project" value="TreeGrafter"/>
</dbReference>
<dbReference type="AlphaFoldDB" id="A0A9P4N695"/>
<accession>A0A9P4N695</accession>
<sequence>MSLRFTSALNIFQDVYKQVVNYVVGGGTTGLLVANHLSEDPNISAAVVEAGSDAGKDPKVATSGLWRALLGSGHSWSFAAARPNLPVLSKTGTQIILHAKKEIIIFTEFFNSVKILKLFGTGDPEILQTKGIDVKVASPYVGSNLQDHGLGGIRFEAADGVPTIINLIRINLEALQTAINLYEFLKTSPFATPAITSVAYLPVVSFIENSGEEMELKPPFATSKMRICWMMRTASFLIRYSEIRTKELRNIWFLVAQSAFAKKMPQLAWVQTLNPETSSLSSRLYRIPSPQSLLISLPMMPLRHPRLTINIPKSSRPRVSRKKNPLY</sequence>
<comment type="similarity">
    <text evidence="1">Belongs to the GMC oxidoreductase family.</text>
</comment>
<dbReference type="Gene3D" id="3.30.560.10">
    <property type="entry name" value="Glucose Oxidase, domain 3"/>
    <property type="match status" value="2"/>
</dbReference>
<dbReference type="PANTHER" id="PTHR11552:SF210">
    <property type="entry name" value="GLUCOSE-METHANOL-CHOLINE OXIDOREDUCTASE N-TERMINAL DOMAIN-CONTAINING PROTEIN-RELATED"/>
    <property type="match status" value="1"/>
</dbReference>
<dbReference type="GO" id="GO:0050660">
    <property type="term" value="F:flavin adenine dinucleotide binding"/>
    <property type="evidence" value="ECO:0007669"/>
    <property type="project" value="InterPro"/>
</dbReference>
<evidence type="ECO:0000313" key="2">
    <source>
        <dbReference type="EMBL" id="KAF2260351.1"/>
    </source>
</evidence>
<organism evidence="2 3">
    <name type="scientific">Lojkania enalia</name>
    <dbReference type="NCBI Taxonomy" id="147567"/>
    <lineage>
        <taxon>Eukaryota</taxon>
        <taxon>Fungi</taxon>
        <taxon>Dikarya</taxon>
        <taxon>Ascomycota</taxon>
        <taxon>Pezizomycotina</taxon>
        <taxon>Dothideomycetes</taxon>
        <taxon>Pleosporomycetidae</taxon>
        <taxon>Pleosporales</taxon>
        <taxon>Pleosporales incertae sedis</taxon>
        <taxon>Lojkania</taxon>
    </lineage>
</organism>
<dbReference type="InterPro" id="IPR036188">
    <property type="entry name" value="FAD/NAD-bd_sf"/>
</dbReference>
<name>A0A9P4N695_9PLEO</name>
<dbReference type="EMBL" id="ML986683">
    <property type="protein sequence ID" value="KAF2260351.1"/>
    <property type="molecule type" value="Genomic_DNA"/>
</dbReference>
<evidence type="ECO:0000256" key="1">
    <source>
        <dbReference type="ARBA" id="ARBA00010790"/>
    </source>
</evidence>
<proteinExistence type="inferred from homology"/>
<dbReference type="SUPFAM" id="SSF51905">
    <property type="entry name" value="FAD/NAD(P)-binding domain"/>
    <property type="match status" value="1"/>
</dbReference>
<keyword evidence="3" id="KW-1185">Reference proteome</keyword>
<dbReference type="Proteomes" id="UP000800093">
    <property type="component" value="Unassembled WGS sequence"/>
</dbReference>
<dbReference type="Gene3D" id="3.50.50.60">
    <property type="entry name" value="FAD/NAD(P)-binding domain"/>
    <property type="match status" value="2"/>
</dbReference>
<dbReference type="PANTHER" id="PTHR11552">
    <property type="entry name" value="GLUCOSE-METHANOL-CHOLINE GMC OXIDOREDUCTASE"/>
    <property type="match status" value="1"/>
</dbReference>
<evidence type="ECO:0000313" key="3">
    <source>
        <dbReference type="Proteomes" id="UP000800093"/>
    </source>
</evidence>
<evidence type="ECO:0008006" key="4">
    <source>
        <dbReference type="Google" id="ProtNLM"/>
    </source>
</evidence>
<gene>
    <name evidence="2" type="ORF">CC78DRAFT_547562</name>
</gene>
<dbReference type="OrthoDB" id="269227at2759"/>
<reference evidence="3" key="1">
    <citation type="journal article" date="2020" name="Stud. Mycol.">
        <title>101 Dothideomycetes genomes: A test case for predicting lifestyles and emergence of pathogens.</title>
        <authorList>
            <person name="Haridas S."/>
            <person name="Albert R."/>
            <person name="Binder M."/>
            <person name="Bloem J."/>
            <person name="LaButti K."/>
            <person name="Salamov A."/>
            <person name="Andreopoulos B."/>
            <person name="Baker S."/>
            <person name="Barry K."/>
            <person name="Bills G."/>
            <person name="Bluhm B."/>
            <person name="Cannon C."/>
            <person name="Castanera R."/>
            <person name="Culley D."/>
            <person name="Daum C."/>
            <person name="Ezra D."/>
            <person name="Gonzalez J."/>
            <person name="Henrissat B."/>
            <person name="Kuo A."/>
            <person name="Liang C."/>
            <person name="Lipzen A."/>
            <person name="Lutzoni F."/>
            <person name="Magnuson J."/>
            <person name="Mondo S."/>
            <person name="Nolan M."/>
            <person name="Ohm R."/>
            <person name="Pangilinan J."/>
            <person name="Park H.-J."/>
            <person name="Ramirez L."/>
            <person name="Alfaro M."/>
            <person name="Sun H."/>
            <person name="Tritt A."/>
            <person name="Yoshinaga Y."/>
            <person name="Zwiers L.-H."/>
            <person name="Turgeon B."/>
            <person name="Goodwin S."/>
            <person name="Spatafora J."/>
            <person name="Crous P."/>
            <person name="Grigoriev I."/>
        </authorList>
    </citation>
    <scope>NUCLEOTIDE SEQUENCE [LARGE SCALE GENOMIC DNA]</scope>
    <source>
        <strain evidence="3">CBS 304.66</strain>
    </source>
</reference>